<dbReference type="EC" id="6.2.1.1" evidence="2"/>
<evidence type="ECO:0000259" key="10">
    <source>
        <dbReference type="Pfam" id="PF21771"/>
    </source>
</evidence>
<evidence type="ECO:0000256" key="3">
    <source>
        <dbReference type="ARBA" id="ARBA00022598"/>
    </source>
</evidence>
<keyword evidence="3" id="KW-0436">Ligase</keyword>
<feature type="coiled-coil region" evidence="6">
    <location>
        <begin position="706"/>
        <end position="817"/>
    </location>
</feature>
<dbReference type="Gene3D" id="3.30.300.30">
    <property type="match status" value="1"/>
</dbReference>
<evidence type="ECO:0000259" key="7">
    <source>
        <dbReference type="Pfam" id="PF00501"/>
    </source>
</evidence>
<dbReference type="AlphaFoldDB" id="A0AA36J1H9"/>
<dbReference type="InterPro" id="IPR042099">
    <property type="entry name" value="ANL_N_sf"/>
</dbReference>
<dbReference type="Pfam" id="PF00501">
    <property type="entry name" value="AMP-binding"/>
    <property type="match status" value="1"/>
</dbReference>
<sequence length="986" mass="111302">MSDFNQNINASETYAPTPELSAKAHVKSMEEYQRMYKASIEDAESFWGEMAKQFHWQTPFEKVGPEFNFDRSKGPVSVKWFQGGKTNLSYNCLDRNVQEGNGDKPAMYHEGNDVDDVHASFTYSQLLVKVCQLANALKEEGVKKGDRVSVYLPMVAELPSAMLACARLGAVHSVVFGGFSAESLAGRIIDAQSSVVITADGVMRGAKPVQLKAITDKACELTSQGGFEVRRVVCVARLKGTARGDQAKHSWAEGRDVWYSDFVGKQAETCECEWMDSEDPLFMLYTSGSTGKPKGVLHTTGGYMLSSFATMKYTFDYHPEDVYFCTADCGWITGHSYVTYGPMLNAATQVLFEGVPTYPEVDRFWKVCEKYKVSIFYTAPTAIRSLMKSGDEPVTRNDLSSLRLLGSVGEPINPEAWKWYHRVVGGGRCAIADTYWQTETGSHLITPLVGAMTCKPGSASLPFFGVEPAILDENGKEQEGECSGRLVLKRPMPSMMRTVYGDHQRFEETYFSQFNGYYFTGDGCKRDKDGYYWLTGRMDDVINVSGHRIGTAEVESALVAHSKVAEAAVVGFPHDIKGEGIWCYITLNEGVAYDDALKAELKKQVREVIGAFAQPDEIHWAPGLPKTRSGKIMRRVLRKLALPDFETQDLGDTSTLADPSVVEVLKSYHPRKKSDGGYKVLTETAQRYESEKVQGEVEIADVKDMLNAKRTEEERETRRRDRLESELIELRQTMEARERTLRQVKAEIKQQEEVKATTESQLNVQRQIIENKKQEEANWQRQIGELKRQKQDGSDAKKKLTEENNELDKELKAKFEEIRTSTAERDKTKKSLDLLKRRKALDDEERHEMNLAKAVLKTEAENLIREIEMLKKQAETDSKTIADILRDRESLNRALIRCDDRTKDQSKKVKTHDDEAQQLEEEVKQVKLDVQDAIKQAYDLDKTREKYGLECSLANSKYMAALEASSLTRLVYFQACIVPGAQESRQ</sequence>
<dbReference type="InterPro" id="IPR049270">
    <property type="entry name" value="CFAP58_CC"/>
</dbReference>
<feature type="domain" description="AMP-binding enzyme C-terminal" evidence="8">
    <location>
        <begin position="553"/>
        <end position="631"/>
    </location>
</feature>
<dbReference type="InterPro" id="IPR025110">
    <property type="entry name" value="AMP-bd_C"/>
</dbReference>
<name>A0AA36J1H9_9DINO</name>
<dbReference type="GO" id="GO:0005524">
    <property type="term" value="F:ATP binding"/>
    <property type="evidence" value="ECO:0007669"/>
    <property type="project" value="UniProtKB-KW"/>
</dbReference>
<dbReference type="InterPro" id="IPR000873">
    <property type="entry name" value="AMP-dep_synth/lig_dom"/>
</dbReference>
<feature type="domain" description="Cilia- and flagella-associated protein 58 central coiled coil" evidence="10">
    <location>
        <begin position="870"/>
        <end position="961"/>
    </location>
</feature>
<evidence type="ECO:0000256" key="5">
    <source>
        <dbReference type="ARBA" id="ARBA00022840"/>
    </source>
</evidence>
<dbReference type="SUPFAM" id="SSF56801">
    <property type="entry name" value="Acetyl-CoA synthetase-like"/>
    <property type="match status" value="1"/>
</dbReference>
<dbReference type="PROSITE" id="PS00455">
    <property type="entry name" value="AMP_BINDING"/>
    <property type="match status" value="1"/>
</dbReference>
<evidence type="ECO:0000256" key="2">
    <source>
        <dbReference type="ARBA" id="ARBA00013275"/>
    </source>
</evidence>
<evidence type="ECO:0000256" key="1">
    <source>
        <dbReference type="ARBA" id="ARBA00006432"/>
    </source>
</evidence>
<keyword evidence="4" id="KW-0547">Nucleotide-binding</keyword>
<dbReference type="NCBIfam" id="TIGR02188">
    <property type="entry name" value="Ac_CoA_lig_AcsA"/>
    <property type="match status" value="1"/>
</dbReference>
<reference evidence="11" key="1">
    <citation type="submission" date="2023-08" db="EMBL/GenBank/DDBJ databases">
        <authorList>
            <person name="Chen Y."/>
            <person name="Shah S."/>
            <person name="Dougan E. K."/>
            <person name="Thang M."/>
            <person name="Chan C."/>
        </authorList>
    </citation>
    <scope>NUCLEOTIDE SEQUENCE</scope>
</reference>
<feature type="domain" description="Acetyl-coenzyme A synthetase N-terminal" evidence="9">
    <location>
        <begin position="32"/>
        <end position="92"/>
    </location>
</feature>
<feature type="coiled-coil region" evidence="6">
    <location>
        <begin position="846"/>
        <end position="936"/>
    </location>
</feature>
<comment type="similarity">
    <text evidence="1">Belongs to the ATP-dependent AMP-binding enzyme family.</text>
</comment>
<keyword evidence="5" id="KW-0067">ATP-binding</keyword>
<dbReference type="Proteomes" id="UP001178507">
    <property type="component" value="Unassembled WGS sequence"/>
</dbReference>
<evidence type="ECO:0000256" key="6">
    <source>
        <dbReference type="SAM" id="Coils"/>
    </source>
</evidence>
<feature type="domain" description="AMP-dependent synthetase/ligase" evidence="7">
    <location>
        <begin position="99"/>
        <end position="498"/>
    </location>
</feature>
<accession>A0AA36J1H9</accession>
<dbReference type="Gene3D" id="3.40.50.12780">
    <property type="entry name" value="N-terminal domain of ligase-like"/>
    <property type="match status" value="1"/>
</dbReference>
<dbReference type="GO" id="GO:0019427">
    <property type="term" value="P:acetyl-CoA biosynthetic process from acetate"/>
    <property type="evidence" value="ECO:0007669"/>
    <property type="project" value="InterPro"/>
</dbReference>
<dbReference type="CDD" id="cd05966">
    <property type="entry name" value="ACS"/>
    <property type="match status" value="1"/>
</dbReference>
<dbReference type="GO" id="GO:0003987">
    <property type="term" value="F:acetate-CoA ligase activity"/>
    <property type="evidence" value="ECO:0007669"/>
    <property type="project" value="UniProtKB-EC"/>
</dbReference>
<dbReference type="InterPro" id="IPR020845">
    <property type="entry name" value="AMP-binding_CS"/>
</dbReference>
<evidence type="ECO:0000313" key="11">
    <source>
        <dbReference type="EMBL" id="CAJ1396804.1"/>
    </source>
</evidence>
<gene>
    <name evidence="11" type="ORF">EVOR1521_LOCUS20955</name>
</gene>
<dbReference type="FunFam" id="3.30.300.30:FF:000004">
    <property type="entry name" value="Acetyl-coenzyme A synthetase"/>
    <property type="match status" value="1"/>
</dbReference>
<dbReference type="InterPro" id="IPR011904">
    <property type="entry name" value="Ac_CoA_lig"/>
</dbReference>
<keyword evidence="12" id="KW-1185">Reference proteome</keyword>
<proteinExistence type="inferred from homology"/>
<organism evidence="11 12">
    <name type="scientific">Effrenium voratum</name>
    <dbReference type="NCBI Taxonomy" id="2562239"/>
    <lineage>
        <taxon>Eukaryota</taxon>
        <taxon>Sar</taxon>
        <taxon>Alveolata</taxon>
        <taxon>Dinophyceae</taxon>
        <taxon>Suessiales</taxon>
        <taxon>Symbiodiniaceae</taxon>
        <taxon>Effrenium</taxon>
    </lineage>
</organism>
<evidence type="ECO:0000259" key="9">
    <source>
        <dbReference type="Pfam" id="PF16177"/>
    </source>
</evidence>
<dbReference type="Pfam" id="PF16177">
    <property type="entry name" value="ACAS_N"/>
    <property type="match status" value="1"/>
</dbReference>
<dbReference type="InterPro" id="IPR045851">
    <property type="entry name" value="AMP-bd_C_sf"/>
</dbReference>
<dbReference type="InterPro" id="IPR032387">
    <property type="entry name" value="ACAS_N"/>
</dbReference>
<dbReference type="NCBIfam" id="NF001208">
    <property type="entry name" value="PRK00174.1"/>
    <property type="match status" value="1"/>
</dbReference>
<evidence type="ECO:0000259" key="8">
    <source>
        <dbReference type="Pfam" id="PF13193"/>
    </source>
</evidence>
<protein>
    <recommendedName>
        <fullName evidence="2">acetate--CoA ligase</fullName>
        <ecNumber evidence="2">6.2.1.1</ecNumber>
    </recommendedName>
</protein>
<dbReference type="GO" id="GO:0016208">
    <property type="term" value="F:AMP binding"/>
    <property type="evidence" value="ECO:0007669"/>
    <property type="project" value="InterPro"/>
</dbReference>
<dbReference type="PANTHER" id="PTHR24095">
    <property type="entry name" value="ACETYL-COENZYME A SYNTHETASE"/>
    <property type="match status" value="1"/>
</dbReference>
<dbReference type="FunFam" id="3.40.50.12780:FF:000001">
    <property type="entry name" value="Acetyl-coenzyme A synthetase"/>
    <property type="match status" value="1"/>
</dbReference>
<dbReference type="EMBL" id="CAUJNA010003243">
    <property type="protein sequence ID" value="CAJ1396804.1"/>
    <property type="molecule type" value="Genomic_DNA"/>
</dbReference>
<evidence type="ECO:0000256" key="4">
    <source>
        <dbReference type="ARBA" id="ARBA00022741"/>
    </source>
</evidence>
<dbReference type="Pfam" id="PF13193">
    <property type="entry name" value="AMP-binding_C"/>
    <property type="match status" value="1"/>
</dbReference>
<comment type="caution">
    <text evidence="11">The sequence shown here is derived from an EMBL/GenBank/DDBJ whole genome shotgun (WGS) entry which is preliminary data.</text>
</comment>
<dbReference type="Pfam" id="PF21771">
    <property type="entry name" value="CFAP58_CC"/>
    <property type="match status" value="1"/>
</dbReference>
<keyword evidence="6" id="KW-0175">Coiled coil</keyword>
<dbReference type="PANTHER" id="PTHR24095:SF14">
    <property type="entry name" value="ACETYL-COENZYME A SYNTHETASE 1"/>
    <property type="match status" value="1"/>
</dbReference>
<evidence type="ECO:0000313" key="12">
    <source>
        <dbReference type="Proteomes" id="UP001178507"/>
    </source>
</evidence>